<proteinExistence type="predicted"/>
<feature type="domain" description="Gfo/Idh/MocA-like oxidoreductase N-terminal" evidence="1">
    <location>
        <begin position="30"/>
        <end position="152"/>
    </location>
</feature>
<dbReference type="InterPro" id="IPR000683">
    <property type="entry name" value="Gfo/Idh/MocA-like_OxRdtase_N"/>
</dbReference>
<keyword evidence="4" id="KW-1185">Reference proteome</keyword>
<evidence type="ECO:0000259" key="2">
    <source>
        <dbReference type="Pfam" id="PF19051"/>
    </source>
</evidence>
<name>A0ABT8L6T9_9BACT</name>
<dbReference type="PANTHER" id="PTHR43818">
    <property type="entry name" value="BCDNA.GH03377"/>
    <property type="match status" value="1"/>
</dbReference>
<sequence length="426" mass="48242">MRRRTFIKNTGLAISALPLYSATFQNQTYKVALIGCGWWGMNILREAIAYGQCRVVGLCDVDQKSMVAAKEEVGRLNGNTPKIYGDYRELITREKPDIAIVATPDHWHALPAIMAIKNGAHVYIEKPIGHTIGEGQAVLKAARTYDRKVQVGTHRRLSSHNISAMEFLRSGKAGKIVQVKAFVNYQQGPGISAPDSDPPEGLDWNMWLGPAPERNYNPRIHPKGFRQYLDFANGTMADWGIHWFDQVLWWTEEKSPKHIYSYGDRYIKQDGSDAPDTQLAIFQFESFTLEWEHKLCTGNLNEAHNVGCYFYGTEGTLHLGWLDGWTFYPKGKSKSTLTTKPVLHDPDHQNIKECWADFIQAIAQDNLPVCDIETGHLASNISLLGMISYKLGRSIVWDGEREIVPDDPEANKLLSRQYRGAWEYPK</sequence>
<dbReference type="InterPro" id="IPR043906">
    <property type="entry name" value="Gfo/Idh/MocA_OxRdtase_bact_C"/>
</dbReference>
<evidence type="ECO:0000313" key="4">
    <source>
        <dbReference type="Proteomes" id="UP001172083"/>
    </source>
</evidence>
<reference evidence="3" key="1">
    <citation type="submission" date="2023-06" db="EMBL/GenBank/DDBJ databases">
        <title>Genomic of Agaribacillus aureum.</title>
        <authorList>
            <person name="Wang G."/>
        </authorList>
    </citation>
    <scope>NUCLEOTIDE SEQUENCE</scope>
    <source>
        <strain evidence="3">BMA12</strain>
    </source>
</reference>
<dbReference type="Pfam" id="PF01408">
    <property type="entry name" value="GFO_IDH_MocA"/>
    <property type="match status" value="1"/>
</dbReference>
<dbReference type="Gene3D" id="3.40.50.720">
    <property type="entry name" value="NAD(P)-binding Rossmann-like Domain"/>
    <property type="match status" value="1"/>
</dbReference>
<dbReference type="EMBL" id="JAUJEB010000001">
    <property type="protein sequence ID" value="MDN5212732.1"/>
    <property type="molecule type" value="Genomic_DNA"/>
</dbReference>
<dbReference type="SUPFAM" id="SSF51735">
    <property type="entry name" value="NAD(P)-binding Rossmann-fold domains"/>
    <property type="match status" value="1"/>
</dbReference>
<evidence type="ECO:0000259" key="1">
    <source>
        <dbReference type="Pfam" id="PF01408"/>
    </source>
</evidence>
<dbReference type="PANTHER" id="PTHR43818:SF5">
    <property type="entry name" value="OXIDOREDUCTASE FAMILY PROTEIN"/>
    <property type="match status" value="1"/>
</dbReference>
<dbReference type="Pfam" id="PF19051">
    <property type="entry name" value="GFO_IDH_MocA_C2"/>
    <property type="match status" value="1"/>
</dbReference>
<organism evidence="3 4">
    <name type="scientific">Agaribacillus aureus</name>
    <dbReference type="NCBI Taxonomy" id="3051825"/>
    <lineage>
        <taxon>Bacteria</taxon>
        <taxon>Pseudomonadati</taxon>
        <taxon>Bacteroidota</taxon>
        <taxon>Cytophagia</taxon>
        <taxon>Cytophagales</taxon>
        <taxon>Splendidivirgaceae</taxon>
        <taxon>Agaribacillus</taxon>
    </lineage>
</organism>
<dbReference type="Gene3D" id="3.30.360.10">
    <property type="entry name" value="Dihydrodipicolinate Reductase, domain 2"/>
    <property type="match status" value="1"/>
</dbReference>
<dbReference type="Proteomes" id="UP001172083">
    <property type="component" value="Unassembled WGS sequence"/>
</dbReference>
<dbReference type="InterPro" id="IPR050463">
    <property type="entry name" value="Gfo/Idh/MocA_oxidrdct_glycsds"/>
</dbReference>
<gene>
    <name evidence="3" type="ORF">QQ020_11770</name>
</gene>
<feature type="domain" description="Gfo/Idh/MocA-like oxidoreductase bacterial type C-terminal" evidence="2">
    <location>
        <begin position="198"/>
        <end position="423"/>
    </location>
</feature>
<dbReference type="SUPFAM" id="SSF55347">
    <property type="entry name" value="Glyceraldehyde-3-phosphate dehydrogenase-like, C-terminal domain"/>
    <property type="match status" value="1"/>
</dbReference>
<evidence type="ECO:0000313" key="3">
    <source>
        <dbReference type="EMBL" id="MDN5212732.1"/>
    </source>
</evidence>
<dbReference type="RefSeq" id="WP_346758049.1">
    <property type="nucleotide sequence ID" value="NZ_JAUJEB010000001.1"/>
</dbReference>
<protein>
    <submittedName>
        <fullName evidence="3">Gfo/Idh/MocA family oxidoreductase</fullName>
    </submittedName>
</protein>
<comment type="caution">
    <text evidence="3">The sequence shown here is derived from an EMBL/GenBank/DDBJ whole genome shotgun (WGS) entry which is preliminary data.</text>
</comment>
<dbReference type="InterPro" id="IPR036291">
    <property type="entry name" value="NAD(P)-bd_dom_sf"/>
</dbReference>
<accession>A0ABT8L6T9</accession>